<dbReference type="InterPro" id="IPR045340">
    <property type="entry name" value="DUF6533"/>
</dbReference>
<gene>
    <name evidence="3" type="ORF">GYMLUDRAFT_58542</name>
</gene>
<feature type="transmembrane region" description="Helical" evidence="1">
    <location>
        <begin position="194"/>
        <end position="213"/>
    </location>
</feature>
<sequence length="355" mass="39546">MNSRVAEDITLASLALLYYDYVLTFNEEVAFMWKMKFSTSTLLYILCRYAMLANLLYFLAHVDKLGLRASASILRHLVQDQCSARGAWSGSSHWYDDLRKYSFLCSIVFPVTFTMRTYVVWAQSRIVLASLVAIGLTTVVTDAVFIPHQSCENSWGAAAAVDLVRSLLTIVFETLSAVLIFIRSLQAFRSSGTFLVMNSITSFLMQEGAIYFWSPCIGLYNRDVCLEIVNRGKDLGSLSAYGEIDHSNHLACQSKYLHDLLNAFTLPLSGLLTARFLLHLRAWTKARSDAVSCSTAVDLDEELEGYHTSGRWSENGMHLASMESGYSEATSVGIFTADFGEDPVAAAKRTMSIPR</sequence>
<protein>
    <recommendedName>
        <fullName evidence="2">DUF6533 domain-containing protein</fullName>
    </recommendedName>
</protein>
<evidence type="ECO:0000313" key="4">
    <source>
        <dbReference type="Proteomes" id="UP000053593"/>
    </source>
</evidence>
<reference evidence="3 4" key="1">
    <citation type="submission" date="2014-04" db="EMBL/GenBank/DDBJ databases">
        <title>Evolutionary Origins and Diversification of the Mycorrhizal Mutualists.</title>
        <authorList>
            <consortium name="DOE Joint Genome Institute"/>
            <consortium name="Mycorrhizal Genomics Consortium"/>
            <person name="Kohler A."/>
            <person name="Kuo A."/>
            <person name="Nagy L.G."/>
            <person name="Floudas D."/>
            <person name="Copeland A."/>
            <person name="Barry K.W."/>
            <person name="Cichocki N."/>
            <person name="Veneault-Fourrey C."/>
            <person name="LaButti K."/>
            <person name="Lindquist E.A."/>
            <person name="Lipzen A."/>
            <person name="Lundell T."/>
            <person name="Morin E."/>
            <person name="Murat C."/>
            <person name="Riley R."/>
            <person name="Ohm R."/>
            <person name="Sun H."/>
            <person name="Tunlid A."/>
            <person name="Henrissat B."/>
            <person name="Grigoriev I.V."/>
            <person name="Hibbett D.S."/>
            <person name="Martin F."/>
        </authorList>
    </citation>
    <scope>NUCLEOTIDE SEQUENCE [LARGE SCALE GENOMIC DNA]</scope>
    <source>
        <strain evidence="3 4">FD-317 M1</strain>
    </source>
</reference>
<feature type="transmembrane region" description="Helical" evidence="1">
    <location>
        <begin position="126"/>
        <end position="146"/>
    </location>
</feature>
<feature type="transmembrane region" description="Helical" evidence="1">
    <location>
        <begin position="101"/>
        <end position="119"/>
    </location>
</feature>
<feature type="transmembrane region" description="Helical" evidence="1">
    <location>
        <begin position="41"/>
        <end position="60"/>
    </location>
</feature>
<dbReference type="Pfam" id="PF20151">
    <property type="entry name" value="DUF6533"/>
    <property type="match status" value="1"/>
</dbReference>
<evidence type="ECO:0000256" key="1">
    <source>
        <dbReference type="SAM" id="Phobius"/>
    </source>
</evidence>
<feature type="domain" description="DUF6533" evidence="2">
    <location>
        <begin position="10"/>
        <end position="53"/>
    </location>
</feature>
<dbReference type="Proteomes" id="UP000053593">
    <property type="component" value="Unassembled WGS sequence"/>
</dbReference>
<dbReference type="AlphaFoldDB" id="A0A0D0CRP7"/>
<feature type="transmembrane region" description="Helical" evidence="1">
    <location>
        <begin position="158"/>
        <end position="182"/>
    </location>
</feature>
<keyword evidence="1" id="KW-0472">Membrane</keyword>
<feature type="transmembrane region" description="Helical" evidence="1">
    <location>
        <begin position="260"/>
        <end position="278"/>
    </location>
</feature>
<evidence type="ECO:0000313" key="3">
    <source>
        <dbReference type="EMBL" id="KIK61917.1"/>
    </source>
</evidence>
<name>A0A0D0CRP7_9AGAR</name>
<dbReference type="OrthoDB" id="3267855at2759"/>
<proteinExistence type="predicted"/>
<dbReference type="HOGENOM" id="CLU_055330_0_0_1"/>
<accession>A0A0D0CRP7</accession>
<keyword evidence="1" id="KW-1133">Transmembrane helix</keyword>
<organism evidence="3 4">
    <name type="scientific">Collybiopsis luxurians FD-317 M1</name>
    <dbReference type="NCBI Taxonomy" id="944289"/>
    <lineage>
        <taxon>Eukaryota</taxon>
        <taxon>Fungi</taxon>
        <taxon>Dikarya</taxon>
        <taxon>Basidiomycota</taxon>
        <taxon>Agaricomycotina</taxon>
        <taxon>Agaricomycetes</taxon>
        <taxon>Agaricomycetidae</taxon>
        <taxon>Agaricales</taxon>
        <taxon>Marasmiineae</taxon>
        <taxon>Omphalotaceae</taxon>
        <taxon>Collybiopsis</taxon>
        <taxon>Collybiopsis luxurians</taxon>
    </lineage>
</organism>
<keyword evidence="4" id="KW-1185">Reference proteome</keyword>
<keyword evidence="1" id="KW-0812">Transmembrane</keyword>
<evidence type="ECO:0000259" key="2">
    <source>
        <dbReference type="Pfam" id="PF20151"/>
    </source>
</evidence>
<dbReference type="EMBL" id="KN834769">
    <property type="protein sequence ID" value="KIK61917.1"/>
    <property type="molecule type" value="Genomic_DNA"/>
</dbReference>